<comment type="subunit">
    <text evidence="9">Homodimer; enzymatically active. Interacts with PPP1R3B; recruits the phosphatase PP1 which dephosphorylates and inactivates PYGL/glycogen phosphorylase.</text>
</comment>
<dbReference type="GO" id="GO:0005980">
    <property type="term" value="P:glycogen catabolic process"/>
    <property type="evidence" value="ECO:0007669"/>
    <property type="project" value="TreeGrafter"/>
</dbReference>
<evidence type="ECO:0000256" key="7">
    <source>
        <dbReference type="ARBA" id="ARBA00036074"/>
    </source>
</evidence>
<evidence type="ECO:0000256" key="3">
    <source>
        <dbReference type="ARBA" id="ARBA00022676"/>
    </source>
</evidence>
<dbReference type="PANTHER" id="PTHR11468:SF3">
    <property type="entry name" value="GLYCOGEN PHOSPHORYLASE, LIVER FORM"/>
    <property type="match status" value="1"/>
</dbReference>
<keyword evidence="6 10" id="KW-0119">Carbohydrate metabolism</keyword>
<organism evidence="11 12">
    <name type="scientific">Adineta steineri</name>
    <dbReference type="NCBI Taxonomy" id="433720"/>
    <lineage>
        <taxon>Eukaryota</taxon>
        <taxon>Metazoa</taxon>
        <taxon>Spiralia</taxon>
        <taxon>Gnathifera</taxon>
        <taxon>Rotifera</taxon>
        <taxon>Eurotatoria</taxon>
        <taxon>Bdelloidea</taxon>
        <taxon>Adinetida</taxon>
        <taxon>Adinetidae</taxon>
        <taxon>Adineta</taxon>
    </lineage>
</organism>
<comment type="similarity">
    <text evidence="2 10">Belongs to the glycogen phosphorylase family.</text>
</comment>
<comment type="catalytic activity">
    <reaction evidence="7">
        <text>[(1-&gt;4)-alpha-D-glucosyl](n) + phosphate = [(1-&gt;4)-alpha-D-glucosyl](n-1) + alpha-D-glucose 1-phosphate</text>
        <dbReference type="Rhea" id="RHEA:41732"/>
        <dbReference type="Rhea" id="RHEA-COMP:9584"/>
        <dbReference type="Rhea" id="RHEA-COMP:9586"/>
        <dbReference type="ChEBI" id="CHEBI:15444"/>
        <dbReference type="ChEBI" id="CHEBI:43474"/>
        <dbReference type="ChEBI" id="CHEBI:58601"/>
        <dbReference type="EC" id="2.4.1.1"/>
    </reaction>
    <physiologicalReaction direction="left-to-right" evidence="7">
        <dbReference type="Rhea" id="RHEA:41733"/>
    </physiologicalReaction>
</comment>
<feature type="non-terminal residue" evidence="11">
    <location>
        <position position="194"/>
    </location>
</feature>
<dbReference type="EC" id="2.4.1.1" evidence="10"/>
<dbReference type="GO" id="GO:0005737">
    <property type="term" value="C:cytoplasm"/>
    <property type="evidence" value="ECO:0007669"/>
    <property type="project" value="TreeGrafter"/>
</dbReference>
<dbReference type="GO" id="GO:0030170">
    <property type="term" value="F:pyridoxal phosphate binding"/>
    <property type="evidence" value="ECO:0007669"/>
    <property type="project" value="TreeGrafter"/>
</dbReference>
<dbReference type="EMBL" id="CAJOBB010020190">
    <property type="protein sequence ID" value="CAF4365520.1"/>
    <property type="molecule type" value="Genomic_DNA"/>
</dbReference>
<dbReference type="GO" id="GO:0008184">
    <property type="term" value="F:glycogen phosphorylase activity"/>
    <property type="evidence" value="ECO:0007669"/>
    <property type="project" value="InterPro"/>
</dbReference>
<evidence type="ECO:0000256" key="2">
    <source>
        <dbReference type="ARBA" id="ARBA00006047"/>
    </source>
</evidence>
<evidence type="ECO:0000256" key="9">
    <source>
        <dbReference type="ARBA" id="ARBA00046783"/>
    </source>
</evidence>
<comment type="function">
    <text evidence="8 10">Allosteric enzyme that catalyzes the rate-limiting step in glycogen catabolism, the phosphorolytic cleavage of glycogen to produce glucose-1-phosphate, and plays a central role in maintaining cellular and organismal glucose homeostasis.</text>
</comment>
<comment type="cofactor">
    <cofactor evidence="1 10">
        <name>pyridoxal 5'-phosphate</name>
        <dbReference type="ChEBI" id="CHEBI:597326"/>
    </cofactor>
</comment>
<dbReference type="FunFam" id="3.40.50.2000:FF:000153">
    <property type="entry name" value="Alpha-1,4 glucan phosphorylase"/>
    <property type="match status" value="1"/>
</dbReference>
<reference evidence="11" key="1">
    <citation type="submission" date="2021-02" db="EMBL/GenBank/DDBJ databases">
        <authorList>
            <person name="Nowell W R."/>
        </authorList>
    </citation>
    <scope>NUCLEOTIDE SEQUENCE</scope>
</reference>
<name>A0A820M0B1_9BILA</name>
<keyword evidence="4 10" id="KW-0808">Transferase</keyword>
<gene>
    <name evidence="11" type="ORF">KXQ929_LOCUS49063</name>
</gene>
<keyword evidence="5 10" id="KW-0663">Pyridoxal phosphate</keyword>
<evidence type="ECO:0000256" key="6">
    <source>
        <dbReference type="ARBA" id="ARBA00023277"/>
    </source>
</evidence>
<evidence type="ECO:0000256" key="10">
    <source>
        <dbReference type="RuleBase" id="RU000587"/>
    </source>
</evidence>
<dbReference type="InterPro" id="IPR000811">
    <property type="entry name" value="Glyco_trans_35"/>
</dbReference>
<dbReference type="PANTHER" id="PTHR11468">
    <property type="entry name" value="GLYCOGEN PHOSPHORYLASE"/>
    <property type="match status" value="1"/>
</dbReference>
<sequence length="194" mass="22589">IIIKIGITCVLYPNDNIAEGRELRLKQEYFLIAASLHDILRRFKGEKRWQTTSIDFKCMPEMVAIQLNDTHPSLAIPELMRLLLDNEHLSWDDAWSITVNCFAYTNHTLMPEAIERWPVQMIEKLLPRHLQIIYEINARHLQNIRNHFPSDNDRIRCMSIIEEGSIQLVNMAYLSIIGSHTINGVAQIHSKLFT</sequence>
<dbReference type="Gene3D" id="3.40.50.2000">
    <property type="entry name" value="Glycogen Phosphorylase B"/>
    <property type="match status" value="1"/>
</dbReference>
<evidence type="ECO:0000313" key="12">
    <source>
        <dbReference type="Proteomes" id="UP000663868"/>
    </source>
</evidence>
<protein>
    <recommendedName>
        <fullName evidence="10">Alpha-1,4 glucan phosphorylase</fullName>
        <ecNumber evidence="10">2.4.1.1</ecNumber>
    </recommendedName>
</protein>
<dbReference type="Proteomes" id="UP000663868">
    <property type="component" value="Unassembled WGS sequence"/>
</dbReference>
<dbReference type="SUPFAM" id="SSF53756">
    <property type="entry name" value="UDP-Glycosyltransferase/glycogen phosphorylase"/>
    <property type="match status" value="1"/>
</dbReference>
<evidence type="ECO:0000256" key="5">
    <source>
        <dbReference type="ARBA" id="ARBA00022898"/>
    </source>
</evidence>
<comment type="caution">
    <text evidence="11">The sequence shown here is derived from an EMBL/GenBank/DDBJ whole genome shotgun (WGS) entry which is preliminary data.</text>
</comment>
<dbReference type="Pfam" id="PF00343">
    <property type="entry name" value="Phosphorylase"/>
    <property type="match status" value="1"/>
</dbReference>
<evidence type="ECO:0000256" key="8">
    <source>
        <dbReference type="ARBA" id="ARBA00037413"/>
    </source>
</evidence>
<evidence type="ECO:0000256" key="4">
    <source>
        <dbReference type="ARBA" id="ARBA00022679"/>
    </source>
</evidence>
<evidence type="ECO:0000313" key="11">
    <source>
        <dbReference type="EMBL" id="CAF4365520.1"/>
    </source>
</evidence>
<keyword evidence="3 10" id="KW-0328">Glycosyltransferase</keyword>
<proteinExistence type="inferred from homology"/>
<dbReference type="AlphaFoldDB" id="A0A820M0B1"/>
<accession>A0A820M0B1</accession>
<evidence type="ECO:0000256" key="1">
    <source>
        <dbReference type="ARBA" id="ARBA00001933"/>
    </source>
</evidence>